<reference evidence="3 4" key="1">
    <citation type="submission" date="2019-07" db="EMBL/GenBank/DDBJ databases">
        <title>Microlunatus dokdonensis sp. nov. isolated from the rhizospheric soil of the wild plant Elymus tsukushiensis.</title>
        <authorList>
            <person name="Ghim S.-Y."/>
            <person name="Hwang Y.-J."/>
            <person name="Son J.-S."/>
            <person name="Shin J.-H."/>
        </authorList>
    </citation>
    <scope>NUCLEOTIDE SEQUENCE [LARGE SCALE GENOMIC DNA]</scope>
    <source>
        <strain evidence="3 4">KUDC0627</strain>
    </source>
</reference>
<gene>
    <name evidence="3" type="ORF">FOE78_07160</name>
</gene>
<feature type="region of interest" description="Disordered" evidence="1">
    <location>
        <begin position="257"/>
        <end position="334"/>
    </location>
</feature>
<feature type="region of interest" description="Disordered" evidence="1">
    <location>
        <begin position="440"/>
        <end position="470"/>
    </location>
</feature>
<dbReference type="KEGG" id="mik:FOE78_07160"/>
<sequence length="532" mass="58449">MVDEGGRDAAQILRVVGDADRQELIGRNTKLIAAVEWAQYHPAESIDPYQLSIPGGDRPIHPGGEGTPAMAEFAVPEFATQLRKSIAGGRYFIGDALDLRYRLPRLWDRVCNFEIEGADAQLIAQATRHLTLEKAGLVDAALADYVGRLGRAALLRLVEAKIIEVDADRIAAEANRRQREKGVWVGQSTEHGCKTVFARADACDVIWFDAMVDRFADLLARRGDTRSKDERRAAAIGILANPLYALRLLAEDDAPSLFDPDLGDDDLPEDDHDRPVVEAPPVESSAVVQDGGPGSQPQDHESSGGSGTQPEGPEQGGGPETQPGNDHPVRYPRLDDDHDLAWAAIRAISQLDPARLRPDATLYMHIAQETLQTGLGVTRVEDIGPIVSSLVADWLQGCQVTVKPVIDLNADLTPVNSYEIPRLMRERMFLKRPSSDFPFSTSRGQHLDLDHSDPYRPGRTGQTRENNLGPEARPEHRVITHGLWDRRQPEPGTVLFRAPRGRIFLVNQTGSHDLGEGPFADHIWVAAAPIHD</sequence>
<protein>
    <submittedName>
        <fullName evidence="3">DUF222 domain-containing protein</fullName>
    </submittedName>
</protein>
<dbReference type="OrthoDB" id="3790359at2"/>
<dbReference type="Pfam" id="PF02720">
    <property type="entry name" value="DUF222"/>
    <property type="match status" value="1"/>
</dbReference>
<organism evidence="3 4">
    <name type="scientific">Microlunatus elymi</name>
    <dbReference type="NCBI Taxonomy" id="2596828"/>
    <lineage>
        <taxon>Bacteria</taxon>
        <taxon>Bacillati</taxon>
        <taxon>Actinomycetota</taxon>
        <taxon>Actinomycetes</taxon>
        <taxon>Propionibacteriales</taxon>
        <taxon>Propionibacteriaceae</taxon>
        <taxon>Microlunatus</taxon>
    </lineage>
</organism>
<dbReference type="RefSeq" id="WP_143985682.1">
    <property type="nucleotide sequence ID" value="NZ_CP041692.1"/>
</dbReference>
<evidence type="ECO:0000313" key="3">
    <source>
        <dbReference type="EMBL" id="QDP95714.1"/>
    </source>
</evidence>
<accession>A0A516PWZ7</accession>
<feature type="domain" description="DUF222" evidence="2">
    <location>
        <begin position="77"/>
        <end position="240"/>
    </location>
</feature>
<evidence type="ECO:0000313" key="4">
    <source>
        <dbReference type="Proteomes" id="UP000319263"/>
    </source>
</evidence>
<evidence type="ECO:0000259" key="2">
    <source>
        <dbReference type="Pfam" id="PF02720"/>
    </source>
</evidence>
<name>A0A516PWZ7_9ACTN</name>
<dbReference type="EMBL" id="CP041692">
    <property type="protein sequence ID" value="QDP95714.1"/>
    <property type="molecule type" value="Genomic_DNA"/>
</dbReference>
<evidence type="ECO:0000256" key="1">
    <source>
        <dbReference type="SAM" id="MobiDB-lite"/>
    </source>
</evidence>
<dbReference type="Proteomes" id="UP000319263">
    <property type="component" value="Chromosome"/>
</dbReference>
<dbReference type="InterPro" id="IPR003870">
    <property type="entry name" value="DUF222"/>
</dbReference>
<feature type="compositionally biased region" description="Basic and acidic residues" evidence="1">
    <location>
        <begin position="445"/>
        <end position="456"/>
    </location>
</feature>
<proteinExistence type="predicted"/>
<keyword evidence="4" id="KW-1185">Reference proteome</keyword>
<feature type="compositionally biased region" description="Acidic residues" evidence="1">
    <location>
        <begin position="261"/>
        <end position="270"/>
    </location>
</feature>
<dbReference type="AlphaFoldDB" id="A0A516PWZ7"/>